<name>A0ABQ9VS67_SAGOE</name>
<proteinExistence type="predicted"/>
<sequence>SPGETGSRPEPQSQEQHLPAPGCCPQPPCSSKQPFPITQAPPAERLALTQRKAPHQGCASWLVKELRFIPEAEPVA</sequence>
<comment type="caution">
    <text evidence="2">The sequence shown here is derived from an EMBL/GenBank/DDBJ whole genome shotgun (WGS) entry which is preliminary data.</text>
</comment>
<evidence type="ECO:0000256" key="1">
    <source>
        <dbReference type="SAM" id="MobiDB-lite"/>
    </source>
</evidence>
<keyword evidence="3" id="KW-1185">Reference proteome</keyword>
<feature type="non-terminal residue" evidence="2">
    <location>
        <position position="1"/>
    </location>
</feature>
<dbReference type="EMBL" id="JASSZA010000005">
    <property type="protein sequence ID" value="KAK2112122.1"/>
    <property type="molecule type" value="Genomic_DNA"/>
</dbReference>
<dbReference type="Proteomes" id="UP001266305">
    <property type="component" value="Unassembled WGS sequence"/>
</dbReference>
<protein>
    <submittedName>
        <fullName evidence="2">Uncharacterized protein</fullName>
    </submittedName>
</protein>
<reference evidence="2 3" key="1">
    <citation type="submission" date="2023-05" db="EMBL/GenBank/DDBJ databases">
        <title>B98-5 Cell Line De Novo Hybrid Assembly: An Optical Mapping Approach.</title>
        <authorList>
            <person name="Kananen K."/>
            <person name="Auerbach J.A."/>
            <person name="Kautto E."/>
            <person name="Blachly J.S."/>
        </authorList>
    </citation>
    <scope>NUCLEOTIDE SEQUENCE [LARGE SCALE GENOMIC DNA]</scope>
    <source>
        <strain evidence="2">B95-8</strain>
        <tissue evidence="2">Cell line</tissue>
    </source>
</reference>
<feature type="region of interest" description="Disordered" evidence="1">
    <location>
        <begin position="1"/>
        <end position="38"/>
    </location>
</feature>
<gene>
    <name evidence="2" type="ORF">P7K49_011869</name>
</gene>
<evidence type="ECO:0000313" key="2">
    <source>
        <dbReference type="EMBL" id="KAK2112122.1"/>
    </source>
</evidence>
<organism evidence="2 3">
    <name type="scientific">Saguinus oedipus</name>
    <name type="common">Cotton-top tamarin</name>
    <name type="synonym">Oedipomidas oedipus</name>
    <dbReference type="NCBI Taxonomy" id="9490"/>
    <lineage>
        <taxon>Eukaryota</taxon>
        <taxon>Metazoa</taxon>
        <taxon>Chordata</taxon>
        <taxon>Craniata</taxon>
        <taxon>Vertebrata</taxon>
        <taxon>Euteleostomi</taxon>
        <taxon>Mammalia</taxon>
        <taxon>Eutheria</taxon>
        <taxon>Euarchontoglires</taxon>
        <taxon>Primates</taxon>
        <taxon>Haplorrhini</taxon>
        <taxon>Platyrrhini</taxon>
        <taxon>Cebidae</taxon>
        <taxon>Callitrichinae</taxon>
        <taxon>Saguinus</taxon>
    </lineage>
</organism>
<evidence type="ECO:0000313" key="3">
    <source>
        <dbReference type="Proteomes" id="UP001266305"/>
    </source>
</evidence>
<feature type="non-terminal residue" evidence="2">
    <location>
        <position position="76"/>
    </location>
</feature>
<accession>A0ABQ9VS67</accession>